<reference evidence="1 2" key="1">
    <citation type="submission" date="2019-02" db="EMBL/GenBank/DDBJ databases">
        <title>Deep-cultivation of Planctomycetes and their phenomic and genomic characterization uncovers novel biology.</title>
        <authorList>
            <person name="Wiegand S."/>
            <person name="Jogler M."/>
            <person name="Boedeker C."/>
            <person name="Pinto D."/>
            <person name="Vollmers J."/>
            <person name="Rivas-Marin E."/>
            <person name="Kohn T."/>
            <person name="Peeters S.H."/>
            <person name="Heuer A."/>
            <person name="Rast P."/>
            <person name="Oberbeckmann S."/>
            <person name="Bunk B."/>
            <person name="Jeske O."/>
            <person name="Meyerdierks A."/>
            <person name="Storesund J.E."/>
            <person name="Kallscheuer N."/>
            <person name="Luecker S."/>
            <person name="Lage O.M."/>
            <person name="Pohl T."/>
            <person name="Merkel B.J."/>
            <person name="Hornburger P."/>
            <person name="Mueller R.-W."/>
            <person name="Bruemmer F."/>
            <person name="Labrenz M."/>
            <person name="Spormann A.M."/>
            <person name="Op den Camp H."/>
            <person name="Overmann J."/>
            <person name="Amann R."/>
            <person name="Jetten M.S.M."/>
            <person name="Mascher T."/>
            <person name="Medema M.H."/>
            <person name="Devos D.P."/>
            <person name="Kaster A.-K."/>
            <person name="Ovreas L."/>
            <person name="Rohde M."/>
            <person name="Galperin M.Y."/>
            <person name="Jogler C."/>
        </authorList>
    </citation>
    <scope>NUCLEOTIDE SEQUENCE [LARGE SCALE GENOMIC DNA]</scope>
    <source>
        <strain evidence="1 2">Pla85_3_4</strain>
    </source>
</reference>
<sequence>MRAKFCDGLTRRDFMRIGAIGTAGGLSLGLSPWSTAAASEGAEGPPPIADSVLFLNLGGGPSHLDTLDMKPEAPAETRGEFQPIQSRIPGLTMCEHLPQLAQAIDRMTLIRGISHTSGAHPQGQSYISTGNRPTPAVIYPSLGSVAGKQRPTPDDIPPYVAIPATEWNSGYLGDAYAPFKTNDTPKPGQPFEVRGLSLAGGLTLEKVNRRQALLAKIDRTFRQAEANSQLLDALDKFGDQAHSMLTSPRSREAFDVSQESATIRERFTGDEFNQGVLLGCRLIKYGVRFVTVTYQGWDTHLENFKGHARLLPPLDNALPAALDMLSAEGLLDRTLVVAMGEFGRTPKINVNVGRDHYPRASWALMAGGGVAPGQLIGGTDPHGLGPDDATQIKPDDLVASIYHALGIHRNTEFYTRTGRPIMLVPQGRVMTELFG</sequence>
<protein>
    <recommendedName>
        <fullName evidence="3">DUF1501 domain-containing protein</fullName>
    </recommendedName>
</protein>
<gene>
    <name evidence="1" type="ORF">Pla8534_20870</name>
</gene>
<dbReference type="OrthoDB" id="238140at2"/>
<evidence type="ECO:0000313" key="1">
    <source>
        <dbReference type="EMBL" id="QDU94298.1"/>
    </source>
</evidence>
<dbReference type="AlphaFoldDB" id="A0A518DR27"/>
<name>A0A518DR27_9BACT</name>
<proteinExistence type="predicted"/>
<dbReference type="Proteomes" id="UP000317648">
    <property type="component" value="Chromosome"/>
</dbReference>
<dbReference type="RefSeq" id="WP_145052475.1">
    <property type="nucleotide sequence ID" value="NZ_CP036433.1"/>
</dbReference>
<dbReference type="PANTHER" id="PTHR43737:SF1">
    <property type="entry name" value="DUF1501 DOMAIN-CONTAINING PROTEIN"/>
    <property type="match status" value="1"/>
</dbReference>
<dbReference type="InterPro" id="IPR010869">
    <property type="entry name" value="DUF1501"/>
</dbReference>
<dbReference type="KEGG" id="lcre:Pla8534_20870"/>
<dbReference type="PROSITE" id="PS51318">
    <property type="entry name" value="TAT"/>
    <property type="match status" value="1"/>
</dbReference>
<evidence type="ECO:0008006" key="3">
    <source>
        <dbReference type="Google" id="ProtNLM"/>
    </source>
</evidence>
<dbReference type="PANTHER" id="PTHR43737">
    <property type="entry name" value="BLL7424 PROTEIN"/>
    <property type="match status" value="1"/>
</dbReference>
<evidence type="ECO:0000313" key="2">
    <source>
        <dbReference type="Proteomes" id="UP000317648"/>
    </source>
</evidence>
<accession>A0A518DR27</accession>
<keyword evidence="2" id="KW-1185">Reference proteome</keyword>
<organism evidence="1 2">
    <name type="scientific">Lignipirellula cremea</name>
    <dbReference type="NCBI Taxonomy" id="2528010"/>
    <lineage>
        <taxon>Bacteria</taxon>
        <taxon>Pseudomonadati</taxon>
        <taxon>Planctomycetota</taxon>
        <taxon>Planctomycetia</taxon>
        <taxon>Pirellulales</taxon>
        <taxon>Pirellulaceae</taxon>
        <taxon>Lignipirellula</taxon>
    </lineage>
</organism>
<dbReference type="InterPro" id="IPR017850">
    <property type="entry name" value="Alkaline_phosphatase_core_sf"/>
</dbReference>
<dbReference type="Pfam" id="PF07394">
    <property type="entry name" value="DUF1501"/>
    <property type="match status" value="1"/>
</dbReference>
<dbReference type="SUPFAM" id="SSF53649">
    <property type="entry name" value="Alkaline phosphatase-like"/>
    <property type="match status" value="1"/>
</dbReference>
<dbReference type="InterPro" id="IPR006311">
    <property type="entry name" value="TAT_signal"/>
</dbReference>
<dbReference type="EMBL" id="CP036433">
    <property type="protein sequence ID" value="QDU94298.1"/>
    <property type="molecule type" value="Genomic_DNA"/>
</dbReference>